<dbReference type="CDD" id="cd07890">
    <property type="entry name" value="CYTH-like_AC_IV-like"/>
    <property type="match status" value="1"/>
</dbReference>
<dbReference type="EMBL" id="HBUE01262459">
    <property type="protein sequence ID" value="CAG6559772.1"/>
    <property type="molecule type" value="Transcribed_RNA"/>
</dbReference>
<dbReference type="SUPFAM" id="SSF55154">
    <property type="entry name" value="CYTH-like phosphatases"/>
    <property type="match status" value="1"/>
</dbReference>
<dbReference type="GO" id="GO:0016462">
    <property type="term" value="F:pyrophosphatase activity"/>
    <property type="evidence" value="ECO:0007669"/>
    <property type="project" value="UniProtKB-ARBA"/>
</dbReference>
<organism evidence="2">
    <name type="scientific">Culex pipiens</name>
    <name type="common">House mosquito</name>
    <dbReference type="NCBI Taxonomy" id="7175"/>
    <lineage>
        <taxon>Eukaryota</taxon>
        <taxon>Metazoa</taxon>
        <taxon>Ecdysozoa</taxon>
        <taxon>Arthropoda</taxon>
        <taxon>Hexapoda</taxon>
        <taxon>Insecta</taxon>
        <taxon>Pterygota</taxon>
        <taxon>Neoptera</taxon>
        <taxon>Endopterygota</taxon>
        <taxon>Diptera</taxon>
        <taxon>Nematocera</taxon>
        <taxon>Culicoidea</taxon>
        <taxon>Culicidae</taxon>
        <taxon>Culicinae</taxon>
        <taxon>Culicini</taxon>
        <taxon>Culex</taxon>
        <taxon>Culex</taxon>
    </lineage>
</organism>
<name>A0A8D8IWS6_CULPI</name>
<dbReference type="PANTHER" id="PTHR21028:SF2">
    <property type="entry name" value="CYTH DOMAIN-CONTAINING PROTEIN"/>
    <property type="match status" value="1"/>
</dbReference>
<dbReference type="PROSITE" id="PS51707">
    <property type="entry name" value="CYTH"/>
    <property type="match status" value="1"/>
</dbReference>
<dbReference type="Gene3D" id="2.40.320.10">
    <property type="entry name" value="Hypothetical Protein Pfu-838710-001"/>
    <property type="match status" value="1"/>
</dbReference>
<dbReference type="InterPro" id="IPR033469">
    <property type="entry name" value="CYTH-like_dom_sf"/>
</dbReference>
<dbReference type="EMBL" id="HBUE01157344">
    <property type="protein sequence ID" value="CAG6508415.1"/>
    <property type="molecule type" value="Transcribed_RNA"/>
</dbReference>
<evidence type="ECO:0000259" key="1">
    <source>
        <dbReference type="PROSITE" id="PS51707"/>
    </source>
</evidence>
<accession>A0A8D8IWS6</accession>
<evidence type="ECO:0000313" key="2">
    <source>
        <dbReference type="EMBL" id="CAG6559772.1"/>
    </source>
</evidence>
<dbReference type="PANTHER" id="PTHR21028">
    <property type="entry name" value="SI:CH211-156B7.4"/>
    <property type="match status" value="1"/>
</dbReference>
<protein>
    <submittedName>
        <fullName evidence="2">(northern house mosquito) hypothetical protein</fullName>
    </submittedName>
</protein>
<feature type="domain" description="CYTH" evidence="1">
    <location>
        <begin position="6"/>
        <end position="177"/>
    </location>
</feature>
<dbReference type="AlphaFoldDB" id="A0A8D8IWS6"/>
<proteinExistence type="predicted"/>
<dbReference type="InterPro" id="IPR008173">
    <property type="entry name" value="Adenylyl_cyclase_CyaB"/>
</dbReference>
<dbReference type="Pfam" id="PF01928">
    <property type="entry name" value="CYTH"/>
    <property type="match status" value="1"/>
</dbReference>
<reference evidence="2" key="1">
    <citation type="submission" date="2021-05" db="EMBL/GenBank/DDBJ databases">
        <authorList>
            <person name="Alioto T."/>
            <person name="Alioto T."/>
            <person name="Gomez Garrido J."/>
        </authorList>
    </citation>
    <scope>NUCLEOTIDE SEQUENCE</scope>
</reference>
<sequence length="177" mass="20225">MSTEPARNVEIKAQLAGGADGFQRRVDIARRLTGSDGELIRQRDVFFRAEKGRLKLRYLETKKSELIQYFRPDVGGPKLSTYHKLDLDEPQLMEKILAESVGVRGEVRKTRHLFMHGQTRVHLDDVEGLGYFLEFEVVLRPEQTLEEGTAIADELMKAYEIGQGDLIEGAYMDKLEK</sequence>
<dbReference type="SMART" id="SM01118">
    <property type="entry name" value="CYTH"/>
    <property type="match status" value="1"/>
</dbReference>
<dbReference type="InterPro" id="IPR023577">
    <property type="entry name" value="CYTH_domain"/>
</dbReference>